<dbReference type="GO" id="GO:0003700">
    <property type="term" value="F:DNA-binding transcription factor activity"/>
    <property type="evidence" value="ECO:0007669"/>
    <property type="project" value="InterPro"/>
</dbReference>
<dbReference type="InterPro" id="IPR000835">
    <property type="entry name" value="HTH_MarR-typ"/>
</dbReference>
<sequence>MNDVPNLARDAEDLLYSPGVRTALAGFTLGDDTTVLETAAAVRAAARGLDQLRSHGTDSRGLSPGALDILIRLAGLGSGSDIPGAETAGSNIKDLAAAAGVSSRNVTGLVDTLERAGHAVRVPDPRDRRSVLVRITEDGRTWLAEFRRPSQLAMAALFRGFTAAETARLRHLCLRLVENQQHLARHLEDR</sequence>
<evidence type="ECO:0000313" key="2">
    <source>
        <dbReference type="EMBL" id="RSM49001.1"/>
    </source>
</evidence>
<dbReference type="OrthoDB" id="4807076at2"/>
<evidence type="ECO:0000259" key="1">
    <source>
        <dbReference type="PROSITE" id="PS50995"/>
    </source>
</evidence>
<proteinExistence type="predicted"/>
<dbReference type="InterPro" id="IPR036390">
    <property type="entry name" value="WH_DNA-bd_sf"/>
</dbReference>
<dbReference type="GO" id="GO:0006950">
    <property type="term" value="P:response to stress"/>
    <property type="evidence" value="ECO:0007669"/>
    <property type="project" value="TreeGrafter"/>
</dbReference>
<dbReference type="PANTHER" id="PTHR33164">
    <property type="entry name" value="TRANSCRIPTIONAL REGULATOR, MARR FAMILY"/>
    <property type="match status" value="1"/>
</dbReference>
<dbReference type="RefSeq" id="WP_020646739.1">
    <property type="nucleotide sequence ID" value="NZ_QHHU01000004.1"/>
</dbReference>
<dbReference type="SUPFAM" id="SSF46785">
    <property type="entry name" value="Winged helix' DNA-binding domain"/>
    <property type="match status" value="1"/>
</dbReference>
<dbReference type="PANTHER" id="PTHR33164:SF43">
    <property type="entry name" value="HTH-TYPE TRANSCRIPTIONAL REPRESSOR YETL"/>
    <property type="match status" value="1"/>
</dbReference>
<keyword evidence="3" id="KW-1185">Reference proteome</keyword>
<dbReference type="EMBL" id="QHHU01000004">
    <property type="protein sequence ID" value="RSM49001.1"/>
    <property type="molecule type" value="Genomic_DNA"/>
</dbReference>
<dbReference type="PROSITE" id="PS50995">
    <property type="entry name" value="HTH_MARR_2"/>
    <property type="match status" value="1"/>
</dbReference>
<comment type="caution">
    <text evidence="2">The sequence shown here is derived from an EMBL/GenBank/DDBJ whole genome shotgun (WGS) entry which is preliminary data.</text>
</comment>
<evidence type="ECO:0000313" key="3">
    <source>
        <dbReference type="Proteomes" id="UP000286716"/>
    </source>
</evidence>
<dbReference type="InterPro" id="IPR039422">
    <property type="entry name" value="MarR/SlyA-like"/>
</dbReference>
<dbReference type="SMART" id="SM00347">
    <property type="entry name" value="HTH_MARR"/>
    <property type="match status" value="1"/>
</dbReference>
<dbReference type="InterPro" id="IPR036388">
    <property type="entry name" value="WH-like_DNA-bd_sf"/>
</dbReference>
<dbReference type="PRINTS" id="PR00598">
    <property type="entry name" value="HTHMARR"/>
</dbReference>
<accession>A0A428X0W4</accession>
<feature type="domain" description="HTH marR-type" evidence="1">
    <location>
        <begin position="32"/>
        <end position="178"/>
    </location>
</feature>
<dbReference type="AlphaFoldDB" id="A0A428X0W4"/>
<dbReference type="Pfam" id="PF01047">
    <property type="entry name" value="MarR"/>
    <property type="match status" value="1"/>
</dbReference>
<name>A0A428X0W4_AMYBA</name>
<protein>
    <submittedName>
        <fullName evidence="2">MarR family transcriptional regulator</fullName>
    </submittedName>
</protein>
<gene>
    <name evidence="2" type="ORF">DMA12_04585</name>
</gene>
<reference evidence="2 3" key="1">
    <citation type="submission" date="2018-05" db="EMBL/GenBank/DDBJ databases">
        <title>Evolution of GPA BGCs.</title>
        <authorList>
            <person name="Waglechner N."/>
            <person name="Wright G.D."/>
        </authorList>
    </citation>
    <scope>NUCLEOTIDE SEQUENCE [LARGE SCALE GENOMIC DNA]</scope>
    <source>
        <strain evidence="2 3">DSM 5908</strain>
    </source>
</reference>
<dbReference type="Gene3D" id="1.10.10.10">
    <property type="entry name" value="Winged helix-like DNA-binding domain superfamily/Winged helix DNA-binding domain"/>
    <property type="match status" value="1"/>
</dbReference>
<organism evidence="2 3">
    <name type="scientific">Amycolatopsis balhimycina DSM 5908</name>
    <dbReference type="NCBI Taxonomy" id="1081091"/>
    <lineage>
        <taxon>Bacteria</taxon>
        <taxon>Bacillati</taxon>
        <taxon>Actinomycetota</taxon>
        <taxon>Actinomycetes</taxon>
        <taxon>Pseudonocardiales</taxon>
        <taxon>Pseudonocardiaceae</taxon>
        <taxon>Amycolatopsis</taxon>
    </lineage>
</organism>
<dbReference type="Proteomes" id="UP000286716">
    <property type="component" value="Unassembled WGS sequence"/>
</dbReference>